<accession>M7WCE7</accession>
<dbReference type="AlphaFoldDB" id="M7WCE7"/>
<sequence length="213" mass="24365">MDNSDKESATPLLITLFIIVLIVSILTVMVKILINYFHSFYHFFFTHFLRKTQQTIDRSYIINSRRISEPRTIVTQFSSPSCSSSLTNSLPSQRLSNSSSLQLSSTPSTTILRPDELPQVQPVYYLDENEDNEIDKYYNQGNDYNSQFLSMYYQNLNTFSSPKSSQDRTVSYSIDPFTPHHPSYSRSSSSLTKTCNRPITSISISPSSSEFIN</sequence>
<keyword evidence="1" id="KW-1133">Transmembrane helix</keyword>
<reference evidence="2 3" key="1">
    <citation type="submission" date="2013-01" db="EMBL/GenBank/DDBJ databases">
        <authorList>
            <person name="Inman J."/>
            <person name="Zafar N."/>
            <person name="Lorenzi H."/>
            <person name="Caler E."/>
        </authorList>
    </citation>
    <scope>NUCLEOTIDE SEQUENCE [LARGE SCALE GENOMIC DNA]</scope>
    <source>
        <strain evidence="2 3">HM-3:IMSS</strain>
    </source>
</reference>
<evidence type="ECO:0000313" key="3">
    <source>
        <dbReference type="Proteomes" id="UP000030780"/>
    </source>
</evidence>
<name>M7WCE7_ENTHI</name>
<dbReference type="OrthoDB" id="10413678at2759"/>
<evidence type="ECO:0000256" key="1">
    <source>
        <dbReference type="SAM" id="Phobius"/>
    </source>
</evidence>
<organism evidence="2 3">
    <name type="scientific">Entamoeba histolytica HM-3:IMSS</name>
    <dbReference type="NCBI Taxonomy" id="885315"/>
    <lineage>
        <taxon>Eukaryota</taxon>
        <taxon>Amoebozoa</taxon>
        <taxon>Evosea</taxon>
        <taxon>Archamoebae</taxon>
        <taxon>Mastigamoebida</taxon>
        <taxon>Entamoebidae</taxon>
        <taxon>Entamoeba</taxon>
    </lineage>
</organism>
<feature type="transmembrane region" description="Helical" evidence="1">
    <location>
        <begin position="12"/>
        <end position="34"/>
    </location>
</feature>
<dbReference type="VEuPathDB" id="AmoebaDB:KM1_048870"/>
<protein>
    <submittedName>
        <fullName evidence="2">Uncharacterized protein</fullName>
    </submittedName>
</protein>
<evidence type="ECO:0000313" key="2">
    <source>
        <dbReference type="EMBL" id="EMS18047.1"/>
    </source>
</evidence>
<dbReference type="Proteomes" id="UP000030780">
    <property type="component" value="Unassembled WGS sequence"/>
</dbReference>
<keyword evidence="1" id="KW-0472">Membrane</keyword>
<dbReference type="EMBL" id="KB637034">
    <property type="protein sequence ID" value="EMS18047.1"/>
    <property type="molecule type" value="Genomic_DNA"/>
</dbReference>
<proteinExistence type="predicted"/>
<gene>
    <name evidence="2" type="ORF">KM1_048870</name>
</gene>
<keyword evidence="1" id="KW-0812">Transmembrane</keyword>